<comment type="caution">
    <text evidence="11">The sequence shown here is derived from an EMBL/GenBank/DDBJ whole genome shotgun (WGS) entry which is preliminary data.</text>
</comment>
<gene>
    <name evidence="11" type="primary">acs</name>
    <name evidence="11" type="ORF">EVJ48_04195</name>
</gene>
<dbReference type="Gene3D" id="3.40.50.12780">
    <property type="entry name" value="N-terminal domain of ligase-like"/>
    <property type="match status" value="1"/>
</dbReference>
<dbReference type="InterPro" id="IPR025110">
    <property type="entry name" value="AMP-bd_C"/>
</dbReference>
<evidence type="ECO:0000256" key="4">
    <source>
        <dbReference type="ARBA" id="ARBA00022741"/>
    </source>
</evidence>
<dbReference type="InterPro" id="IPR020845">
    <property type="entry name" value="AMP-binding_CS"/>
</dbReference>
<dbReference type="Pfam" id="PF13193">
    <property type="entry name" value="AMP-binding_C"/>
    <property type="match status" value="1"/>
</dbReference>
<dbReference type="Pfam" id="PF16177">
    <property type="entry name" value="ACAS_N"/>
    <property type="match status" value="1"/>
</dbReference>
<name>A0A520XEG7_9DELT</name>
<dbReference type="GO" id="GO:0005524">
    <property type="term" value="F:ATP binding"/>
    <property type="evidence" value="ECO:0007669"/>
    <property type="project" value="UniProtKB-KW"/>
</dbReference>
<feature type="domain" description="AMP-binding enzyme C-terminal" evidence="9">
    <location>
        <begin position="533"/>
        <end position="611"/>
    </location>
</feature>
<feature type="domain" description="AMP-dependent synthetase/ligase" evidence="8">
    <location>
        <begin position="91"/>
        <end position="479"/>
    </location>
</feature>
<dbReference type="Pfam" id="PF00501">
    <property type="entry name" value="AMP-binding"/>
    <property type="match status" value="1"/>
</dbReference>
<dbReference type="InterPro" id="IPR000873">
    <property type="entry name" value="AMP-dep_synth/lig_dom"/>
</dbReference>
<dbReference type="GO" id="GO:0016208">
    <property type="term" value="F:AMP binding"/>
    <property type="evidence" value="ECO:0007669"/>
    <property type="project" value="InterPro"/>
</dbReference>
<dbReference type="InterPro" id="IPR045851">
    <property type="entry name" value="AMP-bd_C_sf"/>
</dbReference>
<evidence type="ECO:0000256" key="1">
    <source>
        <dbReference type="ARBA" id="ARBA00006432"/>
    </source>
</evidence>
<dbReference type="GO" id="GO:0019427">
    <property type="term" value="P:acetyl-CoA biosynthetic process from acetate"/>
    <property type="evidence" value="ECO:0007669"/>
    <property type="project" value="UniProtKB-UniRule"/>
</dbReference>
<dbReference type="NCBIfam" id="TIGR02188">
    <property type="entry name" value="Ac_CoA_lig_AcsA"/>
    <property type="match status" value="1"/>
</dbReference>
<keyword evidence="4" id="KW-0547">Nucleotide-binding</keyword>
<evidence type="ECO:0000256" key="3">
    <source>
        <dbReference type="ARBA" id="ARBA00022598"/>
    </source>
</evidence>
<keyword evidence="5" id="KW-0067">ATP-binding</keyword>
<dbReference type="InterPro" id="IPR042099">
    <property type="entry name" value="ANL_N_sf"/>
</dbReference>
<evidence type="ECO:0000313" key="11">
    <source>
        <dbReference type="EMBL" id="RZV39548.1"/>
    </source>
</evidence>
<accession>A0A520XEG7</accession>
<dbReference type="Proteomes" id="UP000322454">
    <property type="component" value="Unassembled WGS sequence"/>
</dbReference>
<dbReference type="EC" id="6.2.1.1" evidence="2 7"/>
<comment type="similarity">
    <text evidence="1">Belongs to the ATP-dependent AMP-binding enzyme family.</text>
</comment>
<dbReference type="PROSITE" id="PS00455">
    <property type="entry name" value="AMP_BINDING"/>
    <property type="match status" value="1"/>
</dbReference>
<dbReference type="PANTHER" id="PTHR24095">
    <property type="entry name" value="ACETYL-COENZYME A SYNTHETASE"/>
    <property type="match status" value="1"/>
</dbReference>
<dbReference type="PANTHER" id="PTHR24095:SF14">
    <property type="entry name" value="ACETYL-COENZYME A SYNTHETASE 1"/>
    <property type="match status" value="1"/>
</dbReference>
<dbReference type="SUPFAM" id="SSF56801">
    <property type="entry name" value="Acetyl-CoA synthetase-like"/>
    <property type="match status" value="1"/>
</dbReference>
<dbReference type="GO" id="GO:0005829">
    <property type="term" value="C:cytosol"/>
    <property type="evidence" value="ECO:0007669"/>
    <property type="project" value="TreeGrafter"/>
</dbReference>
<protein>
    <recommendedName>
        <fullName evidence="2 7">Acetate--CoA ligase</fullName>
        <ecNumber evidence="2 7">6.2.1.1</ecNumber>
    </recommendedName>
</protein>
<evidence type="ECO:0000256" key="2">
    <source>
        <dbReference type="ARBA" id="ARBA00013275"/>
    </source>
</evidence>
<dbReference type="InterPro" id="IPR011904">
    <property type="entry name" value="Ac_CoA_lig"/>
</dbReference>
<reference evidence="11 12" key="1">
    <citation type="submission" date="2019-01" db="EMBL/GenBank/DDBJ databases">
        <title>Insights into ecological role of a new deltaproteobacterial order Candidatus Sinidesulfobacterales (Sva0485) by metagenomics and metatranscriptomics.</title>
        <authorList>
            <person name="Tan S."/>
            <person name="Liu J."/>
            <person name="Fang Y."/>
            <person name="Hedlund B."/>
            <person name="Lian Z.-H."/>
            <person name="Huang L.-Y."/>
            <person name="Li J.-T."/>
            <person name="Huang L.-N."/>
            <person name="Li W.-J."/>
            <person name="Jiang H.-C."/>
            <person name="Dong H.-L."/>
            <person name="Shu W.-S."/>
        </authorList>
    </citation>
    <scope>NUCLEOTIDE SEQUENCE [LARGE SCALE GENOMIC DNA]</scope>
    <source>
        <strain evidence="11">AP4</strain>
    </source>
</reference>
<feature type="domain" description="Acetyl-coenzyme A synthetase N-terminal" evidence="10">
    <location>
        <begin position="29"/>
        <end position="83"/>
    </location>
</feature>
<dbReference type="FunFam" id="3.40.50.12780:FF:000001">
    <property type="entry name" value="Acetyl-coenzyme A synthetase"/>
    <property type="match status" value="1"/>
</dbReference>
<organism evidence="11 12">
    <name type="scientific">Candidatus Acidulodesulfobacterium acidiphilum</name>
    <dbReference type="NCBI Taxonomy" id="2597224"/>
    <lineage>
        <taxon>Bacteria</taxon>
        <taxon>Deltaproteobacteria</taxon>
        <taxon>Candidatus Acidulodesulfobacterales</taxon>
        <taxon>Candidatus Acidulodesulfobacterium</taxon>
    </lineage>
</organism>
<proteinExistence type="inferred from homology"/>
<dbReference type="EMBL" id="SHMQ01000009">
    <property type="protein sequence ID" value="RZV39548.1"/>
    <property type="molecule type" value="Genomic_DNA"/>
</dbReference>
<sequence>MSTFDSLSQEKDIFFPSKETLKNSYVEDYEKLHEYSINENEKFWDETAKQLSWFRHWDKVLDQSNPPFYKWFTGGKTNIAYNALDRHITTFRKNKLAIIWEGEDGTERVYTYFSLYKEVNKFANVLKSFGIKKGDTVTIYLPNIPEIAISMLACAKIGAIHSVVYAGFSAMALKDRILDAQSKLLITADGAFRGGKVVELKKIADEAVTKAPVVQTVIVVKRTCKEVFMDTSRDFYYDELMKLPIANPYLKTEELDAEDPLFILYTSGTTGKPKGILHVHGGYSVGTYITSKYVFNINDTDTYWCAADPGWITGHSYIIYGPLINGATTLMVEGSPYYPYPDRWWRIVEKHAVNIFYTSPTAIRGVMRFGENWPNRHNLSSLKILGSVGEPINPEVWRWYYKHIGKEKCPIMDTWWQTESGMFLITPVPSLPLKPGSCGKPFLGIDADIFDENGNSVKEPDKGGYLVIKKPWPSMMRTIYKDENRYKETYFSKFNGVYLAGDTAKKDKEGYFYVMGRIDDVIKVSGYRLGTAEIESALITHEAVAESAVIGKPHDVKGNSIKAFVVLKPGIDKTDALMDDIKANVGKTLGPIAKPDEIEFVDSLPKTRSGKIMRRVLKAREMGISEGDLSTIEED</sequence>
<dbReference type="Gene3D" id="3.30.300.30">
    <property type="match status" value="1"/>
</dbReference>
<keyword evidence="6" id="KW-0007">Acetylation</keyword>
<evidence type="ECO:0000259" key="10">
    <source>
        <dbReference type="Pfam" id="PF16177"/>
    </source>
</evidence>
<dbReference type="InterPro" id="IPR032387">
    <property type="entry name" value="ACAS_N"/>
</dbReference>
<evidence type="ECO:0000259" key="8">
    <source>
        <dbReference type="Pfam" id="PF00501"/>
    </source>
</evidence>
<evidence type="ECO:0000259" key="9">
    <source>
        <dbReference type="Pfam" id="PF13193"/>
    </source>
</evidence>
<dbReference type="NCBIfam" id="NF001208">
    <property type="entry name" value="PRK00174.1"/>
    <property type="match status" value="1"/>
</dbReference>
<dbReference type="AlphaFoldDB" id="A0A520XEG7"/>
<evidence type="ECO:0000256" key="5">
    <source>
        <dbReference type="ARBA" id="ARBA00022840"/>
    </source>
</evidence>
<keyword evidence="3 11" id="KW-0436">Ligase</keyword>
<evidence type="ECO:0000313" key="12">
    <source>
        <dbReference type="Proteomes" id="UP000322454"/>
    </source>
</evidence>
<evidence type="ECO:0000256" key="6">
    <source>
        <dbReference type="ARBA" id="ARBA00022990"/>
    </source>
</evidence>
<dbReference type="CDD" id="cd05966">
    <property type="entry name" value="ACS"/>
    <property type="match status" value="1"/>
</dbReference>
<dbReference type="GO" id="GO:0003987">
    <property type="term" value="F:acetate-CoA ligase activity"/>
    <property type="evidence" value="ECO:0007669"/>
    <property type="project" value="UniProtKB-UniRule"/>
</dbReference>
<evidence type="ECO:0000256" key="7">
    <source>
        <dbReference type="NCBIfam" id="TIGR02188"/>
    </source>
</evidence>